<feature type="region of interest" description="Disordered" evidence="5">
    <location>
        <begin position="328"/>
        <end position="358"/>
    </location>
</feature>
<sequence>MPRLVRKKPLSERIKAMLNPMDFLLWLSEELETRDWDSKALGTQLGLGLNFVFLLARANSVASEAEDDVFNDAGSSGIVVLLVQPLVWILGLLSLANAFYAMTRTRQYRLFQVNVEDKPHTPSVQRVKARSDPAASSPLRLLGSLLAHETAESRAHPDRAHDVWELSVWDPLPASLQLFCLFSPGHVLVYVMFLPLVPLDPRPSVTIFNCIVLQIMLSAQLLLVQSRFAQQIRDTAIIHKEVLHEYDTKFVRPRLHPVVRDVGTQCSPEEANDEESFVELGTPTTVIKKEFVTTPNPHVKQDQPVHTPPTSSFTSRLFTPVASRRSEVFTPVPSSRTVRQSLPPTYQSTSTSTTMNVPANAGSTNFGGNLGVFSHANSPLKKTTSLNELNQGFMSPRNSREMAALEQRRGSPLKQSETRRSTGSDTLENASVPTYNPFASAKKNRAVQQQQERYPSRWSGFH</sequence>
<dbReference type="Proteomes" id="UP000186583">
    <property type="component" value="Unassembled WGS sequence"/>
</dbReference>
<evidence type="ECO:0000313" key="7">
    <source>
        <dbReference type="EMBL" id="OLN97480.1"/>
    </source>
</evidence>
<dbReference type="EMBL" id="MPGH01000008">
    <property type="protein sequence ID" value="OLN97480.1"/>
    <property type="molecule type" value="Genomic_DNA"/>
</dbReference>
<keyword evidence="2 6" id="KW-0812">Transmembrane</keyword>
<dbReference type="GO" id="GO:0012505">
    <property type="term" value="C:endomembrane system"/>
    <property type="evidence" value="ECO:0007669"/>
    <property type="project" value="UniProtKB-SubCell"/>
</dbReference>
<evidence type="ECO:0000256" key="2">
    <source>
        <dbReference type="ARBA" id="ARBA00022692"/>
    </source>
</evidence>
<dbReference type="GO" id="GO:0043007">
    <property type="term" value="P:maintenance of rDNA"/>
    <property type="evidence" value="ECO:0007669"/>
    <property type="project" value="TreeGrafter"/>
</dbReference>
<name>A0A1Q8S7T1_9PEZI</name>
<dbReference type="STRING" id="708187.A0A1Q8S7T1"/>
<accession>A0A1Q8S7T1</accession>
<evidence type="ECO:0000256" key="6">
    <source>
        <dbReference type="SAM" id="Phobius"/>
    </source>
</evidence>
<feature type="transmembrane region" description="Helical" evidence="6">
    <location>
        <begin position="78"/>
        <end position="100"/>
    </location>
</feature>
<proteinExistence type="predicted"/>
<evidence type="ECO:0000256" key="1">
    <source>
        <dbReference type="ARBA" id="ARBA00004127"/>
    </source>
</evidence>
<protein>
    <submittedName>
        <fullName evidence="7">Meiotically up-regulated gene 154 protein</fullName>
    </submittedName>
</protein>
<keyword evidence="4 6" id="KW-0472">Membrane</keyword>
<evidence type="ECO:0000313" key="8">
    <source>
        <dbReference type="Proteomes" id="UP000186583"/>
    </source>
</evidence>
<keyword evidence="8" id="KW-1185">Reference proteome</keyword>
<reference evidence="7 8" key="1">
    <citation type="submission" date="2016-11" db="EMBL/GenBank/DDBJ databases">
        <title>Draft Genome Assembly of Colletotrichum chlorophyti a pathogen of herbaceous plants.</title>
        <authorList>
            <person name="Gan P."/>
            <person name="Narusaka M."/>
            <person name="Tsushima A."/>
            <person name="Narusaka Y."/>
            <person name="Takano Y."/>
            <person name="Shirasu K."/>
        </authorList>
    </citation>
    <scope>NUCLEOTIDE SEQUENCE [LARGE SCALE GENOMIC DNA]</scope>
    <source>
        <strain evidence="7 8">NTL11</strain>
    </source>
</reference>
<dbReference type="GO" id="GO:0007096">
    <property type="term" value="P:regulation of exit from mitosis"/>
    <property type="evidence" value="ECO:0007669"/>
    <property type="project" value="TreeGrafter"/>
</dbReference>
<dbReference type="OrthoDB" id="3363151at2759"/>
<keyword evidence="3 6" id="KW-1133">Transmembrane helix</keyword>
<feature type="region of interest" description="Disordered" evidence="5">
    <location>
        <begin position="296"/>
        <end position="315"/>
    </location>
</feature>
<dbReference type="InterPro" id="IPR018819">
    <property type="entry name" value="Nur1/Mug154"/>
</dbReference>
<dbReference type="Pfam" id="PF10332">
    <property type="entry name" value="DUF2418"/>
    <property type="match status" value="1"/>
</dbReference>
<feature type="compositionally biased region" description="Polar residues" evidence="5">
    <location>
        <begin position="332"/>
        <end position="347"/>
    </location>
</feature>
<feature type="region of interest" description="Disordered" evidence="5">
    <location>
        <begin position="390"/>
        <end position="462"/>
    </location>
</feature>
<evidence type="ECO:0000256" key="3">
    <source>
        <dbReference type="ARBA" id="ARBA00022989"/>
    </source>
</evidence>
<dbReference type="PANTHER" id="PTHR28293:SF1">
    <property type="entry name" value="NUCLEAR RIM PROTEIN 1"/>
    <property type="match status" value="1"/>
</dbReference>
<evidence type="ECO:0000256" key="5">
    <source>
        <dbReference type="SAM" id="MobiDB-lite"/>
    </source>
</evidence>
<comment type="caution">
    <text evidence="7">The sequence shown here is derived from an EMBL/GenBank/DDBJ whole genome shotgun (WGS) entry which is preliminary data.</text>
</comment>
<organism evidence="7 8">
    <name type="scientific">Colletotrichum chlorophyti</name>
    <dbReference type="NCBI Taxonomy" id="708187"/>
    <lineage>
        <taxon>Eukaryota</taxon>
        <taxon>Fungi</taxon>
        <taxon>Dikarya</taxon>
        <taxon>Ascomycota</taxon>
        <taxon>Pezizomycotina</taxon>
        <taxon>Sordariomycetes</taxon>
        <taxon>Hypocreomycetidae</taxon>
        <taxon>Glomerellales</taxon>
        <taxon>Glomerellaceae</taxon>
        <taxon>Colletotrichum</taxon>
    </lineage>
</organism>
<comment type="subcellular location">
    <subcellularLocation>
        <location evidence="1">Endomembrane system</location>
        <topology evidence="1">Multi-pass membrane protein</topology>
    </subcellularLocation>
</comment>
<gene>
    <name evidence="7" type="ORF">CCHL11_01083</name>
</gene>
<evidence type="ECO:0000256" key="4">
    <source>
        <dbReference type="ARBA" id="ARBA00023136"/>
    </source>
</evidence>
<dbReference type="PANTHER" id="PTHR28293">
    <property type="entry name" value="NUCLEAR RIM PROTEIN 1"/>
    <property type="match status" value="1"/>
</dbReference>
<dbReference type="AlphaFoldDB" id="A0A1Q8S7T1"/>
<feature type="compositionally biased region" description="Polar residues" evidence="5">
    <location>
        <begin position="423"/>
        <end position="434"/>
    </location>
</feature>